<comment type="subcellular location">
    <subcellularLocation>
        <location evidence="1">Mitochondrion</location>
    </subcellularLocation>
</comment>
<proteinExistence type="inferred from homology"/>
<dbReference type="PANTHER" id="PTHR28163">
    <property type="entry name" value="PROTEIN PET117 HOMOLOG, MITOCHONDRIAL"/>
    <property type="match status" value="1"/>
</dbReference>
<dbReference type="AlphaFoldDB" id="A0A7R9DR58"/>
<evidence type="ECO:0000256" key="1">
    <source>
        <dbReference type="ARBA" id="ARBA00004173"/>
    </source>
</evidence>
<keyword evidence="4" id="KW-0496">Mitochondrion</keyword>
<dbReference type="PANTHER" id="PTHR28163:SF1">
    <property type="entry name" value="PROTEIN PET117 HOMOLOG, MITOCHONDRIAL"/>
    <property type="match status" value="1"/>
</dbReference>
<evidence type="ECO:0000256" key="3">
    <source>
        <dbReference type="ARBA" id="ARBA00022946"/>
    </source>
</evidence>
<organism evidence="5">
    <name type="scientific">Timema poppense</name>
    <name type="common">Walking stick</name>
    <dbReference type="NCBI Taxonomy" id="170557"/>
    <lineage>
        <taxon>Eukaryota</taxon>
        <taxon>Metazoa</taxon>
        <taxon>Ecdysozoa</taxon>
        <taxon>Arthropoda</taxon>
        <taxon>Hexapoda</taxon>
        <taxon>Insecta</taxon>
        <taxon>Pterygota</taxon>
        <taxon>Neoptera</taxon>
        <taxon>Polyneoptera</taxon>
        <taxon>Phasmatodea</taxon>
        <taxon>Timematodea</taxon>
        <taxon>Timematoidea</taxon>
        <taxon>Timematidae</taxon>
        <taxon>Timema</taxon>
    </lineage>
</organism>
<protein>
    <submittedName>
        <fullName evidence="5">Uncharacterized protein</fullName>
    </submittedName>
</protein>
<evidence type="ECO:0000313" key="5">
    <source>
        <dbReference type="EMBL" id="CAD7419255.1"/>
    </source>
</evidence>
<gene>
    <name evidence="5" type="ORF">TPSB3V08_LOCUS12865</name>
</gene>
<reference evidence="5" key="1">
    <citation type="submission" date="2020-11" db="EMBL/GenBank/DDBJ databases">
        <authorList>
            <person name="Tran Van P."/>
        </authorList>
    </citation>
    <scope>NUCLEOTIDE SEQUENCE</scope>
</reference>
<keyword evidence="3" id="KW-0809">Transit peptide</keyword>
<dbReference type="EMBL" id="OD020504">
    <property type="protein sequence ID" value="CAD7419255.1"/>
    <property type="molecule type" value="Genomic_DNA"/>
</dbReference>
<evidence type="ECO:0000256" key="4">
    <source>
        <dbReference type="ARBA" id="ARBA00023128"/>
    </source>
</evidence>
<evidence type="ECO:0000256" key="2">
    <source>
        <dbReference type="ARBA" id="ARBA00008197"/>
    </source>
</evidence>
<dbReference type="GO" id="GO:0033617">
    <property type="term" value="P:mitochondrial respiratory chain complex IV assembly"/>
    <property type="evidence" value="ECO:0007669"/>
    <property type="project" value="TreeGrafter"/>
</dbReference>
<dbReference type="PROSITE" id="PS51257">
    <property type="entry name" value="PROKAR_LIPOPROTEIN"/>
    <property type="match status" value="1"/>
</dbReference>
<dbReference type="Pfam" id="PF15786">
    <property type="entry name" value="PET117"/>
    <property type="match status" value="1"/>
</dbReference>
<dbReference type="InterPro" id="IPR031568">
    <property type="entry name" value="Pet117"/>
</dbReference>
<name>A0A7R9DR58_TIMPO</name>
<sequence length="95" mass="11241">MKKTEIYKLSRDQLLSELESREVPVPPNVTVACTSISIIGYVHYKQTLDREKLHEGVLRDVERQQRRKKENLYILQQQIDLTRRLNEETSSKIDT</sequence>
<dbReference type="GO" id="GO:0005739">
    <property type="term" value="C:mitochondrion"/>
    <property type="evidence" value="ECO:0007669"/>
    <property type="project" value="UniProtKB-SubCell"/>
</dbReference>
<comment type="similarity">
    <text evidence="2">Belongs to the PET117 family.</text>
</comment>
<accession>A0A7R9DR58</accession>